<reference evidence="4" key="1">
    <citation type="journal article" date="2014" name="PLoS ONE">
        <title>Characterization of Biosynthetic Genes of Ascamycin/Dealanylascamycin Featuring a 5'-O-Sulfonamide Moiety in Streptomyces sp. JCM9888.</title>
        <authorList>
            <person name="Zhao C."/>
            <person name="Qi J."/>
            <person name="Tao W."/>
            <person name="He L."/>
            <person name="Xu W."/>
            <person name="Chan J."/>
            <person name="Deng Z."/>
        </authorList>
    </citation>
    <scope>NUCLEOTIDE SEQUENCE</scope>
    <source>
        <strain evidence="4">JCM 9888</strain>
    </source>
</reference>
<sequence length="350" mass="38781">MCLFSGQGYEEVARLLTQGLERVRRWEKPWHVPTTAAIGRARRRLGPQPLKVLFARVCRPVAVRETAGAWYRGLRLVAVDGTVLDVPDTVDNGEFFGRPGSGRGQQRSAYPQVRAVALVECGTHAVFAAATGPVSVHEQKLVPGLLGRLEPGMLMLADRGITGFELWRAAADTGADLLWRVRKNVVLPVVEELGDGSYLSEIVASHDRGRRCDPVAVRVVEYTLDGDETKVYRLITTLCDPGAAPAVELAALHHQRWEIENTLDEIKTHQGGRQLVLRSRYPDGVEQEVYGFLLVHHALRETMHRTAREAGLDPDRISFTRTLNAARRHVTGQAAFSPLPPPSGTRRHRP</sequence>
<proteinExistence type="predicted"/>
<name>A0A0B5H0T6_9ACTN</name>
<organism evidence="4">
    <name type="scientific">Streptomyces sp. JCM 9888</name>
    <dbReference type="NCBI Taxonomy" id="1570103"/>
    <lineage>
        <taxon>Bacteria</taxon>
        <taxon>Bacillati</taxon>
        <taxon>Actinomycetota</taxon>
        <taxon>Actinomycetes</taxon>
        <taxon>Kitasatosporales</taxon>
        <taxon>Streptomycetaceae</taxon>
        <taxon>Streptomyces</taxon>
    </lineage>
</organism>
<dbReference type="PANTHER" id="PTHR37529:SF1">
    <property type="entry name" value="TRANSPOSASE INSG FOR INSERTION SEQUENCE ELEMENT IS4-RELATED"/>
    <property type="match status" value="1"/>
</dbReference>
<protein>
    <submittedName>
        <fullName evidence="4">Putative transposase</fullName>
    </submittedName>
</protein>
<accession>A0A0B5H0T6</accession>
<dbReference type="InterPro" id="IPR012337">
    <property type="entry name" value="RNaseH-like_sf"/>
</dbReference>
<dbReference type="GO" id="GO:0004803">
    <property type="term" value="F:transposase activity"/>
    <property type="evidence" value="ECO:0007669"/>
    <property type="project" value="InterPro"/>
</dbReference>
<dbReference type="InterPro" id="IPR047952">
    <property type="entry name" value="Transpos_IS4"/>
</dbReference>
<feature type="domain" description="Transposase IS4 N-terminal" evidence="3">
    <location>
        <begin position="1"/>
        <end position="55"/>
    </location>
</feature>
<evidence type="ECO:0000259" key="2">
    <source>
        <dbReference type="Pfam" id="PF01609"/>
    </source>
</evidence>
<dbReference type="InterPro" id="IPR024473">
    <property type="entry name" value="Transposases_IS4_N"/>
</dbReference>
<dbReference type="GO" id="GO:0003677">
    <property type="term" value="F:DNA binding"/>
    <property type="evidence" value="ECO:0007669"/>
    <property type="project" value="InterPro"/>
</dbReference>
<evidence type="ECO:0000256" key="1">
    <source>
        <dbReference type="SAM" id="MobiDB-lite"/>
    </source>
</evidence>
<evidence type="ECO:0000313" key="4">
    <source>
        <dbReference type="EMBL" id="AJF34499.1"/>
    </source>
</evidence>
<dbReference type="NCBIfam" id="NF033592">
    <property type="entry name" value="transpos_IS4_1"/>
    <property type="match status" value="1"/>
</dbReference>
<dbReference type="GO" id="GO:0006313">
    <property type="term" value="P:DNA transposition"/>
    <property type="evidence" value="ECO:0007669"/>
    <property type="project" value="InterPro"/>
</dbReference>
<dbReference type="SUPFAM" id="SSF53098">
    <property type="entry name" value="Ribonuclease H-like"/>
    <property type="match status" value="1"/>
</dbReference>
<dbReference type="InterPro" id="IPR002559">
    <property type="entry name" value="Transposase_11"/>
</dbReference>
<dbReference type="Pfam" id="PF13006">
    <property type="entry name" value="Nterm_IS4"/>
    <property type="match status" value="1"/>
</dbReference>
<feature type="domain" description="Transposase IS4-like" evidence="2">
    <location>
        <begin position="74"/>
        <end position="295"/>
    </location>
</feature>
<dbReference type="EMBL" id="KJ817374">
    <property type="protein sequence ID" value="AJF34499.1"/>
    <property type="molecule type" value="Genomic_DNA"/>
</dbReference>
<dbReference type="PANTHER" id="PTHR37529">
    <property type="entry name" value="TRANSPOSASE INSG FOR INSERTION SEQUENCE ELEMENT IS4-RELATED"/>
    <property type="match status" value="1"/>
</dbReference>
<feature type="region of interest" description="Disordered" evidence="1">
    <location>
        <begin position="330"/>
        <end position="350"/>
    </location>
</feature>
<dbReference type="Pfam" id="PF01609">
    <property type="entry name" value="DDE_Tnp_1"/>
    <property type="match status" value="1"/>
</dbReference>
<evidence type="ECO:0000259" key="3">
    <source>
        <dbReference type="Pfam" id="PF13006"/>
    </source>
</evidence>
<dbReference type="AlphaFoldDB" id="A0A0B5H0T6"/>